<evidence type="ECO:0000256" key="10">
    <source>
        <dbReference type="ARBA" id="ARBA00022801"/>
    </source>
</evidence>
<comment type="function">
    <text evidence="3 13">Endonuclease that specifically degrades the RNA of RNA-DNA hybrids.</text>
</comment>
<keyword evidence="10 12" id="KW-0378">Hydrolase</keyword>
<evidence type="ECO:0000256" key="7">
    <source>
        <dbReference type="ARBA" id="ARBA00022722"/>
    </source>
</evidence>
<dbReference type="InterPro" id="IPR012337">
    <property type="entry name" value="RNaseH-like_sf"/>
</dbReference>
<dbReference type="NCBIfam" id="NF000595">
    <property type="entry name" value="PRK00015.1-3"/>
    <property type="match status" value="1"/>
</dbReference>
<dbReference type="GO" id="GO:0003723">
    <property type="term" value="F:RNA binding"/>
    <property type="evidence" value="ECO:0007669"/>
    <property type="project" value="UniProtKB-UniRule"/>
</dbReference>
<evidence type="ECO:0000256" key="2">
    <source>
        <dbReference type="ARBA" id="ARBA00001946"/>
    </source>
</evidence>
<proteinExistence type="inferred from homology"/>
<dbReference type="Proteomes" id="UP000485569">
    <property type="component" value="Unassembled WGS sequence"/>
</dbReference>
<dbReference type="GO" id="GO:0005737">
    <property type="term" value="C:cytoplasm"/>
    <property type="evidence" value="ECO:0007669"/>
    <property type="project" value="UniProtKB-SubCell"/>
</dbReference>
<dbReference type="InterPro" id="IPR036397">
    <property type="entry name" value="RNaseH_sf"/>
</dbReference>
<keyword evidence="7 12" id="KW-0540">Nuclease</keyword>
<evidence type="ECO:0000256" key="1">
    <source>
        <dbReference type="ARBA" id="ARBA00000077"/>
    </source>
</evidence>
<evidence type="ECO:0000256" key="6">
    <source>
        <dbReference type="ARBA" id="ARBA00022490"/>
    </source>
</evidence>
<dbReference type="Pfam" id="PF01351">
    <property type="entry name" value="RNase_HII"/>
    <property type="match status" value="1"/>
</dbReference>
<comment type="subcellular location">
    <subcellularLocation>
        <location evidence="4">Cytoplasm</location>
    </subcellularLocation>
</comment>
<comment type="cofactor">
    <cofactor evidence="2">
        <name>Mg(2+)</name>
        <dbReference type="ChEBI" id="CHEBI:18420"/>
    </cofactor>
</comment>
<dbReference type="AlphaFoldDB" id="A0A1V5SZ13"/>
<evidence type="ECO:0000256" key="5">
    <source>
        <dbReference type="ARBA" id="ARBA00007383"/>
    </source>
</evidence>
<dbReference type="InterPro" id="IPR022898">
    <property type="entry name" value="RNase_HII"/>
</dbReference>
<evidence type="ECO:0000256" key="13">
    <source>
        <dbReference type="RuleBase" id="RU003515"/>
    </source>
</evidence>
<dbReference type="EC" id="3.1.26.4" evidence="13"/>
<evidence type="ECO:0000313" key="15">
    <source>
        <dbReference type="EMBL" id="OQA59769.1"/>
    </source>
</evidence>
<dbReference type="PANTHER" id="PTHR10954">
    <property type="entry name" value="RIBONUCLEASE H2 SUBUNIT A"/>
    <property type="match status" value="1"/>
</dbReference>
<accession>A0A1V5SZ13</accession>
<comment type="catalytic activity">
    <reaction evidence="1 12 13">
        <text>Endonucleolytic cleavage to 5'-phosphomonoester.</text>
        <dbReference type="EC" id="3.1.26.4"/>
    </reaction>
</comment>
<keyword evidence="6" id="KW-0963">Cytoplasm</keyword>
<evidence type="ECO:0000256" key="8">
    <source>
        <dbReference type="ARBA" id="ARBA00022723"/>
    </source>
</evidence>
<keyword evidence="9 12" id="KW-0255">Endonuclease</keyword>
<sequence length="199" mass="22185">MKMLEKDLWVKGFKYVGGVDEAGRGPLAGPLVSCCVIFPPGCIPSGLNDSKLLSPAQRNHCFQLICRTAFSLGVSIVGEKMIDCLGIQSANLYSFREALMRASVKRTPEFVIFDWLKIPELDIPSISISHAELKSFSVAAASIVAKVVRDSLMEKQYQELYPEYGFIHHKGYGTKLHRDKINQLGIANCHRRSFCGKYL</sequence>
<dbReference type="GO" id="GO:0032299">
    <property type="term" value="C:ribonuclease H2 complex"/>
    <property type="evidence" value="ECO:0007669"/>
    <property type="project" value="TreeGrafter"/>
</dbReference>
<comment type="similarity">
    <text evidence="5 13">Belongs to the RNase HII family.</text>
</comment>
<dbReference type="CDD" id="cd07182">
    <property type="entry name" value="RNase_HII_bacteria_HII_like"/>
    <property type="match status" value="1"/>
</dbReference>
<organism evidence="15">
    <name type="scientific">Candidatus Atribacter allofermentans</name>
    <dbReference type="NCBI Taxonomy" id="1852833"/>
    <lineage>
        <taxon>Bacteria</taxon>
        <taxon>Pseudomonadati</taxon>
        <taxon>Atribacterota</taxon>
        <taxon>Atribacteria</taxon>
        <taxon>Atribacterales</taxon>
        <taxon>Atribacteraceae</taxon>
        <taxon>Atribacter</taxon>
    </lineage>
</organism>
<keyword evidence="11" id="KW-0464">Manganese</keyword>
<dbReference type="EMBL" id="MWBQ01000047">
    <property type="protein sequence ID" value="OQA59769.1"/>
    <property type="molecule type" value="Genomic_DNA"/>
</dbReference>
<comment type="cofactor">
    <cofactor evidence="12">
        <name>Mn(2+)</name>
        <dbReference type="ChEBI" id="CHEBI:29035"/>
    </cofactor>
    <cofactor evidence="12">
        <name>Mg(2+)</name>
        <dbReference type="ChEBI" id="CHEBI:18420"/>
    </cofactor>
    <text evidence="12">Manganese or magnesium. Binds 1 divalent metal ion per monomer in the absence of substrate. May bind a second metal ion after substrate binding.</text>
</comment>
<dbReference type="GO" id="GO:0006298">
    <property type="term" value="P:mismatch repair"/>
    <property type="evidence" value="ECO:0007669"/>
    <property type="project" value="TreeGrafter"/>
</dbReference>
<feature type="binding site" evidence="12">
    <location>
        <position position="20"/>
    </location>
    <ligand>
        <name>a divalent metal cation</name>
        <dbReference type="ChEBI" id="CHEBI:60240"/>
    </ligand>
</feature>
<gene>
    <name evidence="15" type="primary">rnhB</name>
    <name evidence="15" type="ORF">BWY41_00798</name>
</gene>
<dbReference type="Gene3D" id="3.30.420.10">
    <property type="entry name" value="Ribonuclease H-like superfamily/Ribonuclease H"/>
    <property type="match status" value="1"/>
</dbReference>
<dbReference type="GO" id="GO:0043137">
    <property type="term" value="P:DNA replication, removal of RNA primer"/>
    <property type="evidence" value="ECO:0007669"/>
    <property type="project" value="TreeGrafter"/>
</dbReference>
<feature type="binding site" evidence="12">
    <location>
        <position position="21"/>
    </location>
    <ligand>
        <name>a divalent metal cation</name>
        <dbReference type="ChEBI" id="CHEBI:60240"/>
    </ligand>
</feature>
<dbReference type="PROSITE" id="PS51975">
    <property type="entry name" value="RNASE_H_2"/>
    <property type="match status" value="1"/>
</dbReference>
<dbReference type="GO" id="GO:0004523">
    <property type="term" value="F:RNA-DNA hybrid ribonuclease activity"/>
    <property type="evidence" value="ECO:0007669"/>
    <property type="project" value="UniProtKB-UniRule"/>
</dbReference>
<protein>
    <recommendedName>
        <fullName evidence="13">Ribonuclease</fullName>
        <ecNumber evidence="13">3.1.26.4</ecNumber>
    </recommendedName>
</protein>
<dbReference type="SUPFAM" id="SSF53098">
    <property type="entry name" value="Ribonuclease H-like"/>
    <property type="match status" value="1"/>
</dbReference>
<feature type="domain" description="RNase H type-2" evidence="14">
    <location>
        <begin position="14"/>
        <end position="199"/>
    </location>
</feature>
<evidence type="ECO:0000256" key="3">
    <source>
        <dbReference type="ARBA" id="ARBA00004065"/>
    </source>
</evidence>
<evidence type="ECO:0000256" key="12">
    <source>
        <dbReference type="PROSITE-ProRule" id="PRU01319"/>
    </source>
</evidence>
<dbReference type="PANTHER" id="PTHR10954:SF18">
    <property type="entry name" value="RIBONUCLEASE HII"/>
    <property type="match status" value="1"/>
</dbReference>
<evidence type="ECO:0000256" key="11">
    <source>
        <dbReference type="ARBA" id="ARBA00023211"/>
    </source>
</evidence>
<dbReference type="InterPro" id="IPR024567">
    <property type="entry name" value="RNase_HII/HIII_dom"/>
</dbReference>
<name>A0A1V5SZ13_9BACT</name>
<dbReference type="InterPro" id="IPR001352">
    <property type="entry name" value="RNase_HII/HIII"/>
</dbReference>
<evidence type="ECO:0000256" key="9">
    <source>
        <dbReference type="ARBA" id="ARBA00022759"/>
    </source>
</evidence>
<feature type="binding site" evidence="12">
    <location>
        <position position="114"/>
    </location>
    <ligand>
        <name>a divalent metal cation</name>
        <dbReference type="ChEBI" id="CHEBI:60240"/>
    </ligand>
</feature>
<evidence type="ECO:0000259" key="14">
    <source>
        <dbReference type="PROSITE" id="PS51975"/>
    </source>
</evidence>
<comment type="caution">
    <text evidence="15">The sequence shown here is derived from an EMBL/GenBank/DDBJ whole genome shotgun (WGS) entry which is preliminary data.</text>
</comment>
<dbReference type="GO" id="GO:0046872">
    <property type="term" value="F:metal ion binding"/>
    <property type="evidence" value="ECO:0007669"/>
    <property type="project" value="UniProtKB-KW"/>
</dbReference>
<keyword evidence="8 12" id="KW-0479">Metal-binding</keyword>
<evidence type="ECO:0000256" key="4">
    <source>
        <dbReference type="ARBA" id="ARBA00004496"/>
    </source>
</evidence>
<reference evidence="15" key="1">
    <citation type="submission" date="2017-02" db="EMBL/GenBank/DDBJ databases">
        <title>Delving into the versatile metabolic prowess of the omnipresent phylum Bacteroidetes.</title>
        <authorList>
            <person name="Nobu M.K."/>
            <person name="Mei R."/>
            <person name="Narihiro T."/>
            <person name="Kuroda K."/>
            <person name="Liu W.-T."/>
        </authorList>
    </citation>
    <scope>NUCLEOTIDE SEQUENCE</scope>
    <source>
        <strain evidence="15">ADurb.Bin276</strain>
    </source>
</reference>